<name>A0AAD8E6W6_DIPPU</name>
<dbReference type="PROSITE" id="PS00216">
    <property type="entry name" value="SUGAR_TRANSPORT_1"/>
    <property type="match status" value="1"/>
</dbReference>
<keyword evidence="4 5" id="KW-0472">Membrane</keyword>
<evidence type="ECO:0000256" key="2">
    <source>
        <dbReference type="ARBA" id="ARBA00022692"/>
    </source>
</evidence>
<evidence type="ECO:0000259" key="6">
    <source>
        <dbReference type="PROSITE" id="PS50850"/>
    </source>
</evidence>
<sequence>MELDEVLDKVGRFGKFQVINYTLIGITILLSSVYSLSYIFTAGDLEYRCFIPECEDLKTTSFNPEWLKNAVPFEDGPSRCLRYSFSNISFTNGNSCSAETFDKERQIGCHSWVYNGEESTIVNEWDITCDENQWKITLVGTVNNIGQFIGYPVAGYFSDRWGRKTALVACTVLAGLMGLARSLAWSYESFLVFEFLDPVVGSGIYTSGFTLSLELVNGKGRVLGGTLIPVFYAVGEVILGGVTWWLENWRYMLRIFYAPALLCISFHWLVPESVRWLITKGKKKEAKEIILKVAKTNKIDLSEEFLTKFEMTSLLEGKSSDSEKKSKTVKEVLCQVIHSKILLLRVLSCSFCWTTITFVFFGLSLTSVSVGENKYTSFILAALIELPAYVVVYLTMDRYGRKFTHSSSLILSGISCISFAFIPIDLDWLRMIAFLTGKFAITIAFTVVYVYTAELFPTELRQSLLGVCAMFGRIGSIIAPQTPLLERYLESLPLLLLVECLYSLVFCLLHLPETLNLELPDTVEEAEAIGKS</sequence>
<evidence type="ECO:0000256" key="5">
    <source>
        <dbReference type="SAM" id="Phobius"/>
    </source>
</evidence>
<dbReference type="Pfam" id="PF07690">
    <property type="entry name" value="MFS_1"/>
    <property type="match status" value="1"/>
</dbReference>
<feature type="transmembrane region" description="Helical" evidence="5">
    <location>
        <begin position="223"/>
        <end position="245"/>
    </location>
</feature>
<dbReference type="InterPro" id="IPR011701">
    <property type="entry name" value="MFS"/>
</dbReference>
<feature type="transmembrane region" description="Helical" evidence="5">
    <location>
        <begin position="375"/>
        <end position="396"/>
    </location>
</feature>
<dbReference type="Proteomes" id="UP001233999">
    <property type="component" value="Unassembled WGS sequence"/>
</dbReference>
<accession>A0AAD8E6W6</accession>
<dbReference type="InterPro" id="IPR036259">
    <property type="entry name" value="MFS_trans_sf"/>
</dbReference>
<dbReference type="Gene3D" id="1.20.1250.20">
    <property type="entry name" value="MFS general substrate transporter like domains"/>
    <property type="match status" value="1"/>
</dbReference>
<comment type="caution">
    <text evidence="7">The sequence shown here is derived from an EMBL/GenBank/DDBJ whole genome shotgun (WGS) entry which is preliminary data.</text>
</comment>
<feature type="transmembrane region" description="Helical" evidence="5">
    <location>
        <begin position="18"/>
        <end position="40"/>
    </location>
</feature>
<evidence type="ECO:0000313" key="7">
    <source>
        <dbReference type="EMBL" id="KAJ9579014.1"/>
    </source>
</evidence>
<reference evidence="7" key="2">
    <citation type="submission" date="2023-05" db="EMBL/GenBank/DDBJ databases">
        <authorList>
            <person name="Fouks B."/>
        </authorList>
    </citation>
    <scope>NUCLEOTIDE SEQUENCE</scope>
    <source>
        <strain evidence="7">Stay&amp;Tobe</strain>
        <tissue evidence="7">Testes</tissue>
    </source>
</reference>
<keyword evidence="8" id="KW-1185">Reference proteome</keyword>
<reference evidence="7" key="1">
    <citation type="journal article" date="2023" name="IScience">
        <title>Live-bearing cockroach genome reveals convergent evolutionary mechanisms linked to viviparity in insects and beyond.</title>
        <authorList>
            <person name="Fouks B."/>
            <person name="Harrison M.C."/>
            <person name="Mikhailova A.A."/>
            <person name="Marchal E."/>
            <person name="English S."/>
            <person name="Carruthers M."/>
            <person name="Jennings E.C."/>
            <person name="Chiamaka E.L."/>
            <person name="Frigard R.A."/>
            <person name="Pippel M."/>
            <person name="Attardo G.M."/>
            <person name="Benoit J.B."/>
            <person name="Bornberg-Bauer E."/>
            <person name="Tobe S.S."/>
        </authorList>
    </citation>
    <scope>NUCLEOTIDE SEQUENCE</scope>
    <source>
        <strain evidence="7">Stay&amp;Tobe</strain>
    </source>
</reference>
<keyword evidence="2 5" id="KW-0812">Transmembrane</keyword>
<dbReference type="GO" id="GO:0016020">
    <property type="term" value="C:membrane"/>
    <property type="evidence" value="ECO:0007669"/>
    <property type="project" value="UniProtKB-SubCell"/>
</dbReference>
<evidence type="ECO:0000256" key="1">
    <source>
        <dbReference type="ARBA" id="ARBA00004141"/>
    </source>
</evidence>
<dbReference type="AlphaFoldDB" id="A0AAD8E6W6"/>
<evidence type="ECO:0000256" key="3">
    <source>
        <dbReference type="ARBA" id="ARBA00022989"/>
    </source>
</evidence>
<dbReference type="SUPFAM" id="SSF103473">
    <property type="entry name" value="MFS general substrate transporter"/>
    <property type="match status" value="1"/>
</dbReference>
<feature type="transmembrane region" description="Helical" evidence="5">
    <location>
        <begin position="342"/>
        <end position="363"/>
    </location>
</feature>
<evidence type="ECO:0000313" key="8">
    <source>
        <dbReference type="Proteomes" id="UP001233999"/>
    </source>
</evidence>
<feature type="transmembrane region" description="Helical" evidence="5">
    <location>
        <begin position="403"/>
        <end position="422"/>
    </location>
</feature>
<dbReference type="CDD" id="cd17317">
    <property type="entry name" value="MFS_SLC22"/>
    <property type="match status" value="1"/>
</dbReference>
<dbReference type="InterPro" id="IPR005829">
    <property type="entry name" value="Sugar_transporter_CS"/>
</dbReference>
<feature type="transmembrane region" description="Helical" evidence="5">
    <location>
        <begin position="199"/>
        <end position="216"/>
    </location>
</feature>
<dbReference type="PANTHER" id="PTHR24064">
    <property type="entry name" value="SOLUTE CARRIER FAMILY 22 MEMBER"/>
    <property type="match status" value="1"/>
</dbReference>
<dbReference type="GO" id="GO:0022857">
    <property type="term" value="F:transmembrane transporter activity"/>
    <property type="evidence" value="ECO:0007669"/>
    <property type="project" value="InterPro"/>
</dbReference>
<proteinExistence type="predicted"/>
<feature type="transmembrane region" description="Helical" evidence="5">
    <location>
        <begin position="428"/>
        <end position="451"/>
    </location>
</feature>
<keyword evidence="3 5" id="KW-1133">Transmembrane helix</keyword>
<dbReference type="EMBL" id="JASPKZ010008773">
    <property type="protein sequence ID" value="KAJ9579014.1"/>
    <property type="molecule type" value="Genomic_DNA"/>
</dbReference>
<protein>
    <recommendedName>
        <fullName evidence="6">Major facilitator superfamily (MFS) profile domain-containing protein</fullName>
    </recommendedName>
</protein>
<dbReference type="PROSITE" id="PS50850">
    <property type="entry name" value="MFS"/>
    <property type="match status" value="1"/>
</dbReference>
<feature type="domain" description="Major facilitator superfamily (MFS) profile" evidence="6">
    <location>
        <begin position="81"/>
        <end position="515"/>
    </location>
</feature>
<organism evidence="7 8">
    <name type="scientific">Diploptera punctata</name>
    <name type="common">Pacific beetle cockroach</name>
    <dbReference type="NCBI Taxonomy" id="6984"/>
    <lineage>
        <taxon>Eukaryota</taxon>
        <taxon>Metazoa</taxon>
        <taxon>Ecdysozoa</taxon>
        <taxon>Arthropoda</taxon>
        <taxon>Hexapoda</taxon>
        <taxon>Insecta</taxon>
        <taxon>Pterygota</taxon>
        <taxon>Neoptera</taxon>
        <taxon>Polyneoptera</taxon>
        <taxon>Dictyoptera</taxon>
        <taxon>Blattodea</taxon>
        <taxon>Blaberoidea</taxon>
        <taxon>Blaberidae</taxon>
        <taxon>Diplopterinae</taxon>
        <taxon>Diploptera</taxon>
    </lineage>
</organism>
<dbReference type="InterPro" id="IPR020846">
    <property type="entry name" value="MFS_dom"/>
</dbReference>
<gene>
    <name evidence="7" type="ORF">L9F63_024879</name>
</gene>
<evidence type="ECO:0000256" key="4">
    <source>
        <dbReference type="ARBA" id="ARBA00023136"/>
    </source>
</evidence>
<comment type="subcellular location">
    <subcellularLocation>
        <location evidence="1">Membrane</location>
        <topology evidence="1">Multi-pass membrane protein</topology>
    </subcellularLocation>
</comment>
<feature type="transmembrane region" description="Helical" evidence="5">
    <location>
        <begin position="251"/>
        <end position="270"/>
    </location>
</feature>
<feature type="transmembrane region" description="Helical" evidence="5">
    <location>
        <begin position="166"/>
        <end position="187"/>
    </location>
</feature>